<evidence type="ECO:0000256" key="7">
    <source>
        <dbReference type="SAM" id="MobiDB-lite"/>
    </source>
</evidence>
<proteinExistence type="predicted"/>
<dbReference type="InterPro" id="IPR025662">
    <property type="entry name" value="Sigma_54_int_dom_ATP-bd_1"/>
</dbReference>
<dbReference type="PROSITE" id="PS50110">
    <property type="entry name" value="RESPONSE_REGULATORY"/>
    <property type="match status" value="1"/>
</dbReference>
<evidence type="ECO:0000259" key="9">
    <source>
        <dbReference type="PROSITE" id="PS50110"/>
    </source>
</evidence>
<dbReference type="GO" id="GO:0005524">
    <property type="term" value="F:ATP binding"/>
    <property type="evidence" value="ECO:0007669"/>
    <property type="project" value="UniProtKB-KW"/>
</dbReference>
<dbReference type="GO" id="GO:0000160">
    <property type="term" value="P:phosphorelay signal transduction system"/>
    <property type="evidence" value="ECO:0007669"/>
    <property type="project" value="InterPro"/>
</dbReference>
<evidence type="ECO:0000256" key="1">
    <source>
        <dbReference type="ARBA" id="ARBA00022553"/>
    </source>
</evidence>
<dbReference type="PROSITE" id="PS00675">
    <property type="entry name" value="SIGMA54_INTERACT_1"/>
    <property type="match status" value="1"/>
</dbReference>
<dbReference type="FunFam" id="3.40.50.2300:FF:000018">
    <property type="entry name" value="DNA-binding transcriptional regulator NtrC"/>
    <property type="match status" value="1"/>
</dbReference>
<evidence type="ECO:0000313" key="10">
    <source>
        <dbReference type="EMBL" id="SVB26313.1"/>
    </source>
</evidence>
<dbReference type="Gene3D" id="3.40.50.300">
    <property type="entry name" value="P-loop containing nucleotide triphosphate hydrolases"/>
    <property type="match status" value="1"/>
</dbReference>
<dbReference type="SMART" id="SM00382">
    <property type="entry name" value="AAA"/>
    <property type="match status" value="1"/>
</dbReference>
<dbReference type="PROSITE" id="PS00676">
    <property type="entry name" value="SIGMA54_INTERACT_2"/>
    <property type="match status" value="1"/>
</dbReference>
<dbReference type="GO" id="GO:0003677">
    <property type="term" value="F:DNA binding"/>
    <property type="evidence" value="ECO:0007669"/>
    <property type="project" value="UniProtKB-KW"/>
</dbReference>
<dbReference type="InterPro" id="IPR025943">
    <property type="entry name" value="Sigma_54_int_dom_ATP-bd_2"/>
</dbReference>
<dbReference type="InterPro" id="IPR011006">
    <property type="entry name" value="CheY-like_superfamily"/>
</dbReference>
<keyword evidence="2" id="KW-0547">Nucleotide-binding</keyword>
<evidence type="ECO:0000256" key="2">
    <source>
        <dbReference type="ARBA" id="ARBA00022741"/>
    </source>
</evidence>
<keyword evidence="6" id="KW-0804">Transcription</keyword>
<name>A0A382CLZ9_9ZZZZ</name>
<dbReference type="SMART" id="SM00448">
    <property type="entry name" value="REC"/>
    <property type="match status" value="1"/>
</dbReference>
<dbReference type="Pfam" id="PF00072">
    <property type="entry name" value="Response_reg"/>
    <property type="match status" value="1"/>
</dbReference>
<evidence type="ECO:0000256" key="5">
    <source>
        <dbReference type="ARBA" id="ARBA00023125"/>
    </source>
</evidence>
<dbReference type="GO" id="GO:0006355">
    <property type="term" value="P:regulation of DNA-templated transcription"/>
    <property type="evidence" value="ECO:0007669"/>
    <property type="project" value="InterPro"/>
</dbReference>
<dbReference type="Pfam" id="PF00158">
    <property type="entry name" value="Sigma54_activat"/>
    <property type="match status" value="1"/>
</dbReference>
<feature type="region of interest" description="Disordered" evidence="7">
    <location>
        <begin position="118"/>
        <end position="138"/>
    </location>
</feature>
<dbReference type="PANTHER" id="PTHR32071:SF21">
    <property type="entry name" value="TRANSCRIPTIONAL REGULATORY PROTEIN FLGR"/>
    <property type="match status" value="1"/>
</dbReference>
<dbReference type="PANTHER" id="PTHR32071">
    <property type="entry name" value="TRANSCRIPTIONAL REGULATORY PROTEIN"/>
    <property type="match status" value="1"/>
</dbReference>
<dbReference type="InterPro" id="IPR002078">
    <property type="entry name" value="Sigma_54_int"/>
</dbReference>
<dbReference type="SUPFAM" id="SSF52172">
    <property type="entry name" value="CheY-like"/>
    <property type="match status" value="1"/>
</dbReference>
<dbReference type="FunFam" id="3.40.50.300:FF:000006">
    <property type="entry name" value="DNA-binding transcriptional regulator NtrC"/>
    <property type="match status" value="1"/>
</dbReference>
<sequence length="274" mass="30510">MVVDDEIEMRIALETTLKREGHHVVLAENGKQAMEKFGEDSFHLVLTDVKMPKMNGVELLKALKKKSPQTLAIMMTAYGDIDNAVETIKAGAFDYLLKPFSAEILVATLNRAFLDKSSTTKELPSTQPKSNEAPNQERRIVTQNKEMLKQLEFVENISYSKSTVLIMGDTGTGKEMFARYIHQMSPRAQKPFMAVNCAALPEGLLETELFGHEKGAFTGAIERKDGKFELANKGTLLLDEVTEMSLPLQAKLLRVLQEHEIDKVGGRTSIPVDV</sequence>
<dbReference type="SUPFAM" id="SSF52540">
    <property type="entry name" value="P-loop containing nucleoside triphosphate hydrolases"/>
    <property type="match status" value="1"/>
</dbReference>
<feature type="domain" description="Sigma-54 factor interaction" evidence="8">
    <location>
        <begin position="140"/>
        <end position="274"/>
    </location>
</feature>
<dbReference type="InterPro" id="IPR001789">
    <property type="entry name" value="Sig_transdc_resp-reg_receiver"/>
</dbReference>
<accession>A0A382CLZ9</accession>
<evidence type="ECO:0000256" key="6">
    <source>
        <dbReference type="ARBA" id="ARBA00023163"/>
    </source>
</evidence>
<dbReference type="AlphaFoldDB" id="A0A382CLZ9"/>
<dbReference type="CDD" id="cd00009">
    <property type="entry name" value="AAA"/>
    <property type="match status" value="1"/>
</dbReference>
<keyword evidence="3" id="KW-0067">ATP-binding</keyword>
<organism evidence="10">
    <name type="scientific">marine metagenome</name>
    <dbReference type="NCBI Taxonomy" id="408172"/>
    <lineage>
        <taxon>unclassified sequences</taxon>
        <taxon>metagenomes</taxon>
        <taxon>ecological metagenomes</taxon>
    </lineage>
</organism>
<keyword evidence="5" id="KW-0238">DNA-binding</keyword>
<dbReference type="InterPro" id="IPR027417">
    <property type="entry name" value="P-loop_NTPase"/>
</dbReference>
<feature type="compositionally biased region" description="Polar residues" evidence="7">
    <location>
        <begin position="118"/>
        <end position="134"/>
    </location>
</feature>
<evidence type="ECO:0000256" key="3">
    <source>
        <dbReference type="ARBA" id="ARBA00022840"/>
    </source>
</evidence>
<dbReference type="Gene3D" id="3.40.50.2300">
    <property type="match status" value="1"/>
</dbReference>
<feature type="domain" description="Response regulatory" evidence="9">
    <location>
        <begin position="1"/>
        <end position="113"/>
    </location>
</feature>
<keyword evidence="1" id="KW-0597">Phosphoprotein</keyword>
<feature type="non-terminal residue" evidence="10">
    <location>
        <position position="274"/>
    </location>
</feature>
<gene>
    <name evidence="10" type="ORF">METZ01_LOCUS179167</name>
</gene>
<dbReference type="EMBL" id="UINC01034843">
    <property type="protein sequence ID" value="SVB26313.1"/>
    <property type="molecule type" value="Genomic_DNA"/>
</dbReference>
<evidence type="ECO:0008006" key="11">
    <source>
        <dbReference type="Google" id="ProtNLM"/>
    </source>
</evidence>
<dbReference type="PROSITE" id="PS50045">
    <property type="entry name" value="SIGMA54_INTERACT_4"/>
    <property type="match status" value="1"/>
</dbReference>
<reference evidence="10" key="1">
    <citation type="submission" date="2018-05" db="EMBL/GenBank/DDBJ databases">
        <authorList>
            <person name="Lanie J.A."/>
            <person name="Ng W.-L."/>
            <person name="Kazmierczak K.M."/>
            <person name="Andrzejewski T.M."/>
            <person name="Davidsen T.M."/>
            <person name="Wayne K.J."/>
            <person name="Tettelin H."/>
            <person name="Glass J.I."/>
            <person name="Rusch D."/>
            <person name="Podicherti R."/>
            <person name="Tsui H.-C.T."/>
            <person name="Winkler M.E."/>
        </authorList>
    </citation>
    <scope>NUCLEOTIDE SEQUENCE</scope>
</reference>
<keyword evidence="4" id="KW-0805">Transcription regulation</keyword>
<protein>
    <recommendedName>
        <fullName evidence="11">Response regulatory domain-containing protein</fullName>
    </recommendedName>
</protein>
<evidence type="ECO:0000256" key="4">
    <source>
        <dbReference type="ARBA" id="ARBA00023015"/>
    </source>
</evidence>
<dbReference type="InterPro" id="IPR003593">
    <property type="entry name" value="AAA+_ATPase"/>
</dbReference>
<evidence type="ECO:0000259" key="8">
    <source>
        <dbReference type="PROSITE" id="PS50045"/>
    </source>
</evidence>